<gene>
    <name evidence="7" type="ORF">K8I29_17325</name>
</gene>
<dbReference type="InterPro" id="IPR006127">
    <property type="entry name" value="ZnuA-like"/>
</dbReference>
<dbReference type="InterPro" id="IPR006129">
    <property type="entry name" value="AdhesinB"/>
</dbReference>
<dbReference type="AlphaFoldDB" id="A0A953SEJ4"/>
<dbReference type="Proteomes" id="UP000705867">
    <property type="component" value="Unassembled WGS sequence"/>
</dbReference>
<dbReference type="Gene3D" id="3.40.50.1980">
    <property type="entry name" value="Nitrogenase molybdenum iron protein domain"/>
    <property type="match status" value="2"/>
</dbReference>
<evidence type="ECO:0000313" key="8">
    <source>
        <dbReference type="Proteomes" id="UP000705867"/>
    </source>
</evidence>
<dbReference type="EMBL" id="JAIOIV010000132">
    <property type="protein sequence ID" value="MBZ0157962.1"/>
    <property type="molecule type" value="Genomic_DNA"/>
</dbReference>
<dbReference type="PRINTS" id="PR00691">
    <property type="entry name" value="ADHESINB"/>
</dbReference>
<dbReference type="PANTHER" id="PTHR42953">
    <property type="entry name" value="HIGH-AFFINITY ZINC UPTAKE SYSTEM PROTEIN ZNUA-RELATED"/>
    <property type="match status" value="1"/>
</dbReference>
<evidence type="ECO:0000256" key="3">
    <source>
        <dbReference type="ARBA" id="ARBA00022729"/>
    </source>
</evidence>
<name>A0A953SEJ4_9BACT</name>
<evidence type="ECO:0000256" key="5">
    <source>
        <dbReference type="SAM" id="MobiDB-lite"/>
    </source>
</evidence>
<dbReference type="GO" id="GO:0007155">
    <property type="term" value="P:cell adhesion"/>
    <property type="evidence" value="ECO:0007669"/>
    <property type="project" value="InterPro"/>
</dbReference>
<dbReference type="PRINTS" id="PR00690">
    <property type="entry name" value="ADHESNFAMILY"/>
</dbReference>
<dbReference type="GO" id="GO:0030001">
    <property type="term" value="P:metal ion transport"/>
    <property type="evidence" value="ECO:0007669"/>
    <property type="project" value="InterPro"/>
</dbReference>
<feature type="region of interest" description="Disordered" evidence="5">
    <location>
        <begin position="21"/>
        <end position="41"/>
    </location>
</feature>
<dbReference type="CDD" id="cd01017">
    <property type="entry name" value="AdcA"/>
    <property type="match status" value="1"/>
</dbReference>
<dbReference type="PANTHER" id="PTHR42953:SF3">
    <property type="entry name" value="HIGH-AFFINITY ZINC UPTAKE SYSTEM PROTEIN ZNUA"/>
    <property type="match status" value="1"/>
</dbReference>
<comment type="caution">
    <text evidence="7">The sequence shown here is derived from an EMBL/GenBank/DDBJ whole genome shotgun (WGS) entry which is preliminary data.</text>
</comment>
<evidence type="ECO:0000256" key="6">
    <source>
        <dbReference type="SAM" id="SignalP"/>
    </source>
</evidence>
<keyword evidence="2 4" id="KW-0813">Transport</keyword>
<accession>A0A953SEJ4</accession>
<proteinExistence type="inferred from homology"/>
<evidence type="ECO:0000313" key="7">
    <source>
        <dbReference type="EMBL" id="MBZ0157962.1"/>
    </source>
</evidence>
<feature type="compositionally biased region" description="Basic and acidic residues" evidence="5">
    <location>
        <begin position="24"/>
        <end position="41"/>
    </location>
</feature>
<evidence type="ECO:0000256" key="4">
    <source>
        <dbReference type="RuleBase" id="RU003512"/>
    </source>
</evidence>
<reference evidence="7" key="2">
    <citation type="submission" date="2021-08" db="EMBL/GenBank/DDBJ databases">
        <authorList>
            <person name="Dalcin Martins P."/>
        </authorList>
    </citation>
    <scope>NUCLEOTIDE SEQUENCE</scope>
    <source>
        <strain evidence="7">MAG_39</strain>
    </source>
</reference>
<comment type="similarity">
    <text evidence="1 4">Belongs to the bacterial solute-binding protein 9 family.</text>
</comment>
<dbReference type="InterPro" id="IPR006128">
    <property type="entry name" value="Lipoprotein_PsaA-like"/>
</dbReference>
<feature type="signal peptide" evidence="6">
    <location>
        <begin position="1"/>
        <end position="18"/>
    </location>
</feature>
<reference evidence="7" key="1">
    <citation type="journal article" date="2021" name="bioRxiv">
        <title>Unraveling nitrogen, sulfur and carbon metabolic pathways and microbial community transcriptional responses to substrate deprivation and toxicity stresses in a bioreactor mimicking anoxic brackish coastal sediment conditions.</title>
        <authorList>
            <person name="Martins P.D."/>
            <person name="Echeveste M.J."/>
            <person name="Arshad A."/>
            <person name="Kurth J."/>
            <person name="Ouboter H."/>
            <person name="Jetten M.S.M."/>
            <person name="Welte C.U."/>
        </authorList>
    </citation>
    <scope>NUCLEOTIDE SEQUENCE</scope>
    <source>
        <strain evidence="7">MAG_39</strain>
    </source>
</reference>
<keyword evidence="3 6" id="KW-0732">Signal</keyword>
<organism evidence="7 8">
    <name type="scientific">Candidatus Nitrobium versatile</name>
    <dbReference type="NCBI Taxonomy" id="2884831"/>
    <lineage>
        <taxon>Bacteria</taxon>
        <taxon>Pseudomonadati</taxon>
        <taxon>Nitrospirota</taxon>
        <taxon>Nitrospiria</taxon>
        <taxon>Nitrospirales</taxon>
        <taxon>Nitrospiraceae</taxon>
        <taxon>Candidatus Nitrobium</taxon>
    </lineage>
</organism>
<dbReference type="InterPro" id="IPR050492">
    <property type="entry name" value="Bact_metal-bind_prot9"/>
</dbReference>
<evidence type="ECO:0000256" key="1">
    <source>
        <dbReference type="ARBA" id="ARBA00011028"/>
    </source>
</evidence>
<protein>
    <submittedName>
        <fullName evidence="7">Metal ABC transporter substrate-binding protein</fullName>
    </submittedName>
</protein>
<sequence length="326" mass="36268">MRKSTAILLLLLSFSLLSCQRDGGQGERGQKDEGRTRGAETEKREVVASLFPLYDFARNVGGERAHVTLLLPPGTESHSFEPKPADIIALTRADIFIYTNKFMEPWVDDILKGVANKDLLVVNASSGLSLMEGSGEDGHDHDREHGHGHDPVDPHVWLDFSNAIRMVNTILEGFLQVDPAHGDIYRKNAEEYQAKLKALDEKFRSTLAGCGQKMFVSGGHSAFGYLARRYGLEYRAAYGFSPDAEPTPGELAEVARILKKNRLHYLFYEELLTPRVAEAIAAETGATLLKLHAAHNVSREEMERGVTFLSLMEENLESLRTGLQCR</sequence>
<feature type="chain" id="PRO_5037261782" evidence="6">
    <location>
        <begin position="19"/>
        <end position="326"/>
    </location>
</feature>
<dbReference type="Pfam" id="PF01297">
    <property type="entry name" value="ZnuA"/>
    <property type="match status" value="1"/>
</dbReference>
<dbReference type="PROSITE" id="PS51257">
    <property type="entry name" value="PROKAR_LIPOPROTEIN"/>
    <property type="match status" value="1"/>
</dbReference>
<dbReference type="SUPFAM" id="SSF53807">
    <property type="entry name" value="Helical backbone' metal receptor"/>
    <property type="match status" value="1"/>
</dbReference>
<evidence type="ECO:0000256" key="2">
    <source>
        <dbReference type="ARBA" id="ARBA00022448"/>
    </source>
</evidence>
<dbReference type="GO" id="GO:0046872">
    <property type="term" value="F:metal ion binding"/>
    <property type="evidence" value="ECO:0007669"/>
    <property type="project" value="InterPro"/>
</dbReference>